<dbReference type="Pfam" id="PF01547">
    <property type="entry name" value="SBP_bac_1"/>
    <property type="match status" value="1"/>
</dbReference>
<keyword evidence="5" id="KW-1185">Reference proteome</keyword>
<dbReference type="SUPFAM" id="SSF53850">
    <property type="entry name" value="Periplasmic binding protein-like II"/>
    <property type="match status" value="1"/>
</dbReference>
<comment type="similarity">
    <text evidence="1">Belongs to the bacterial solute-binding protein 1 family.</text>
</comment>
<keyword evidence="2" id="KW-0813">Transport</keyword>
<keyword evidence="3" id="KW-0732">Signal</keyword>
<dbReference type="InterPro" id="IPR006061">
    <property type="entry name" value="SBP_1_CS"/>
</dbReference>
<dbReference type="PANTHER" id="PTHR43649:SF12">
    <property type="entry name" value="DIACETYLCHITOBIOSE BINDING PROTEIN DASA"/>
    <property type="match status" value="1"/>
</dbReference>
<comment type="caution">
    <text evidence="4">The sequence shown here is derived from an EMBL/GenBank/DDBJ whole genome shotgun (WGS) entry which is preliminary data.</text>
</comment>
<name>A0A2S5GE16_9BACL</name>
<dbReference type="AlphaFoldDB" id="A0A2S5GE16"/>
<dbReference type="Proteomes" id="UP000239047">
    <property type="component" value="Unassembled WGS sequence"/>
</dbReference>
<dbReference type="CDD" id="cd14748">
    <property type="entry name" value="PBP2_UgpB"/>
    <property type="match status" value="1"/>
</dbReference>
<gene>
    <name evidence="4" type="ORF">C4B60_09040</name>
</gene>
<dbReference type="PANTHER" id="PTHR43649">
    <property type="entry name" value="ARABINOSE-BINDING PROTEIN-RELATED"/>
    <property type="match status" value="1"/>
</dbReference>
<organism evidence="4 5">
    <name type="scientific">Jeotgalibacillus proteolyticus</name>
    <dbReference type="NCBI Taxonomy" id="2082395"/>
    <lineage>
        <taxon>Bacteria</taxon>
        <taxon>Bacillati</taxon>
        <taxon>Bacillota</taxon>
        <taxon>Bacilli</taxon>
        <taxon>Bacillales</taxon>
        <taxon>Caryophanaceae</taxon>
        <taxon>Jeotgalibacillus</taxon>
    </lineage>
</organism>
<dbReference type="InterPro" id="IPR050490">
    <property type="entry name" value="Bact_solute-bd_prot1"/>
</dbReference>
<dbReference type="PROSITE" id="PS51257">
    <property type="entry name" value="PROKAR_LIPOPROTEIN"/>
    <property type="match status" value="1"/>
</dbReference>
<dbReference type="Gene3D" id="3.40.190.10">
    <property type="entry name" value="Periplasmic binding protein-like II"/>
    <property type="match status" value="1"/>
</dbReference>
<reference evidence="4 5" key="1">
    <citation type="submission" date="2018-02" db="EMBL/GenBank/DDBJ databases">
        <title>Jeotgalibacillus proteolyticum sp. nov. a protease producing bacterium isolated from ocean sediments of Laizhou Bay.</title>
        <authorList>
            <person name="Li Y."/>
        </authorList>
    </citation>
    <scope>NUCLEOTIDE SEQUENCE [LARGE SCALE GENOMIC DNA]</scope>
    <source>
        <strain evidence="4 5">22-7</strain>
    </source>
</reference>
<dbReference type="GO" id="GO:0055085">
    <property type="term" value="P:transmembrane transport"/>
    <property type="evidence" value="ECO:0007669"/>
    <property type="project" value="InterPro"/>
</dbReference>
<evidence type="ECO:0000256" key="1">
    <source>
        <dbReference type="ARBA" id="ARBA00008520"/>
    </source>
</evidence>
<dbReference type="OrthoDB" id="9795467at2"/>
<accession>A0A2S5GE16</accession>
<dbReference type="PROSITE" id="PS01037">
    <property type="entry name" value="SBP_BACTERIAL_1"/>
    <property type="match status" value="1"/>
</dbReference>
<dbReference type="InterPro" id="IPR006059">
    <property type="entry name" value="SBP"/>
</dbReference>
<evidence type="ECO:0000313" key="5">
    <source>
        <dbReference type="Proteomes" id="UP000239047"/>
    </source>
</evidence>
<evidence type="ECO:0000256" key="2">
    <source>
        <dbReference type="ARBA" id="ARBA00022448"/>
    </source>
</evidence>
<sequence length="425" mass="47918">MVKRSIVMLSALLLVTGCGDDEDTPRAAEGQVELDFWTFWGSETRRPIIEKMINDYNESQDEVFVKHTFLPWGDIWTKNLASIAAGNPADIIVNDINSVAQRADNNQVTDLSTYIDDEFMDQFYPNLRETVEVEDGTYAVPFNTDTRVLFYNKTAFEEAGLDPEQPPETWEELEEYAKQLDIKNGDRYEQIGFYPLWGSFGADAWMTNADDGRGFVEDGEVTVNTEKKVEAMEWVAQWRERYGGQTIDALTAEFGSEQANPFINGQVAMWVDVGTFYTQIRDYGDGMDFGVASIPAFDESSDNWSTGGGFVVEIPAGSDHPEEAMDFIEYITGEEAQKYWATENFDNVANIAGSEAALEELEGQEQEVFSFLNDNLAVTRTYPLTIEYPETVTKINPIVDRIMLGELEPGEGLDQAQKSIEQDKR</sequence>
<dbReference type="EMBL" id="PREZ01000003">
    <property type="protein sequence ID" value="PPA71155.1"/>
    <property type="molecule type" value="Genomic_DNA"/>
</dbReference>
<proteinExistence type="inferred from homology"/>
<protein>
    <submittedName>
        <fullName evidence="4">ABC transporter substrate-binding protein</fullName>
    </submittedName>
</protein>
<evidence type="ECO:0000256" key="3">
    <source>
        <dbReference type="ARBA" id="ARBA00022729"/>
    </source>
</evidence>
<evidence type="ECO:0000313" key="4">
    <source>
        <dbReference type="EMBL" id="PPA71155.1"/>
    </source>
</evidence>